<organism evidence="1 2">
    <name type="scientific">Pseudobacteroides cellulosolvens ATCC 35603 = DSM 2933</name>
    <dbReference type="NCBI Taxonomy" id="398512"/>
    <lineage>
        <taxon>Bacteria</taxon>
        <taxon>Bacillati</taxon>
        <taxon>Bacillota</taxon>
        <taxon>Clostridia</taxon>
        <taxon>Eubacteriales</taxon>
        <taxon>Oscillospiraceae</taxon>
        <taxon>Pseudobacteroides</taxon>
    </lineage>
</organism>
<sequence length="83" mass="9807">MNKIKCFFCQNVASIQRKTLHKNINGKKITLSDAPVYYCEKCKEYFQSIEAQEAFRFIKESNMIDKGLLFNYDDVAVKIKRMK</sequence>
<accession>A0A0L6JH62</accession>
<evidence type="ECO:0000313" key="2">
    <source>
        <dbReference type="Proteomes" id="UP000036923"/>
    </source>
</evidence>
<dbReference type="NCBIfam" id="TIGR03831">
    <property type="entry name" value="YgiT_finger"/>
    <property type="match status" value="1"/>
</dbReference>
<dbReference type="RefSeq" id="WP_036946211.1">
    <property type="nucleotide sequence ID" value="NZ_KN050763.1"/>
</dbReference>
<name>A0A0L6JH62_9FIRM</name>
<dbReference type="STRING" id="398512.Bccel_0320"/>
<dbReference type="AlphaFoldDB" id="A0A0L6JH62"/>
<evidence type="ECO:0000313" key="1">
    <source>
        <dbReference type="EMBL" id="KNY25063.1"/>
    </source>
</evidence>
<dbReference type="OrthoDB" id="2666319at2"/>
<reference evidence="2" key="1">
    <citation type="submission" date="2015-07" db="EMBL/GenBank/DDBJ databases">
        <title>Near-Complete Genome Sequence of the Cellulolytic Bacterium Bacteroides (Pseudobacteroides) cellulosolvens ATCC 35603.</title>
        <authorList>
            <person name="Dassa B."/>
            <person name="Utturkar S.M."/>
            <person name="Klingeman D.M."/>
            <person name="Hurt R.A."/>
            <person name="Keller M."/>
            <person name="Xu J."/>
            <person name="Reddy Y.H.K."/>
            <person name="Borovok I."/>
            <person name="Grinberg I.R."/>
            <person name="Lamed R."/>
            <person name="Zhivin O."/>
            <person name="Bayer E.A."/>
            <person name="Brown S.D."/>
        </authorList>
    </citation>
    <scope>NUCLEOTIDE SEQUENCE [LARGE SCALE GENOMIC DNA]</scope>
    <source>
        <strain evidence="2">DSM 2933</strain>
    </source>
</reference>
<dbReference type="EMBL" id="LGTC01000001">
    <property type="protein sequence ID" value="KNY25063.1"/>
    <property type="molecule type" value="Genomic_DNA"/>
</dbReference>
<dbReference type="Gene3D" id="3.10.20.860">
    <property type="match status" value="1"/>
</dbReference>
<protein>
    <submittedName>
        <fullName evidence="1">Zinc finger, YgiT-type</fullName>
    </submittedName>
</protein>
<proteinExistence type="predicted"/>
<gene>
    <name evidence="1" type="ORF">Bccel_0320</name>
</gene>
<dbReference type="eggNOG" id="ENOG502ZK5W">
    <property type="taxonomic scope" value="Bacteria"/>
</dbReference>
<comment type="caution">
    <text evidence="1">The sequence shown here is derived from an EMBL/GenBank/DDBJ whole genome shotgun (WGS) entry which is preliminary data.</text>
</comment>
<keyword evidence="2" id="KW-1185">Reference proteome</keyword>
<dbReference type="InterPro" id="IPR022453">
    <property type="entry name" value="Znf_MqsA-type"/>
</dbReference>
<dbReference type="Proteomes" id="UP000036923">
    <property type="component" value="Unassembled WGS sequence"/>
</dbReference>